<evidence type="ECO:0000256" key="1">
    <source>
        <dbReference type="SAM" id="SignalP"/>
    </source>
</evidence>
<organism evidence="2 3">
    <name type="scientific">Conexibacter stalactiti</name>
    <dbReference type="NCBI Taxonomy" id="1940611"/>
    <lineage>
        <taxon>Bacteria</taxon>
        <taxon>Bacillati</taxon>
        <taxon>Actinomycetota</taxon>
        <taxon>Thermoleophilia</taxon>
        <taxon>Solirubrobacterales</taxon>
        <taxon>Conexibacteraceae</taxon>
        <taxon>Conexibacter</taxon>
    </lineage>
</organism>
<feature type="signal peptide" evidence="1">
    <location>
        <begin position="1"/>
        <end position="26"/>
    </location>
</feature>
<comment type="caution">
    <text evidence="2">The sequence shown here is derived from an EMBL/GenBank/DDBJ whole genome shotgun (WGS) entry which is preliminary data.</text>
</comment>
<protein>
    <submittedName>
        <fullName evidence="2">Uncharacterized protein</fullName>
    </submittedName>
</protein>
<feature type="chain" id="PRO_5047415801" evidence="1">
    <location>
        <begin position="27"/>
        <end position="277"/>
    </location>
</feature>
<sequence length="277" mass="29794">MRNRNLLSLALTAGAAAVLVAAPATNAVKIPRIPGGLPRAPKVTQYRATLDVAGYIEVKSELDDTQECAPGRDVTIEFDSSFESHGGRATRITVINGAVVSKPISNPGGLTHKGVLAAYRETNYCPPARKVELEKPSCVRSGGRFSAILGTDAGKYTAGSDDPAPLAFPVNIAIWRRGGVAQDPTCRRYLNGLHFQRHNDYELSTFDLPITGIVVPLFANDWDFVGLRKGQWLRRTISLGGACDKVLVSKGALGSGAKYLSKCTVRGRIYVAVRRTE</sequence>
<keyword evidence="3" id="KW-1185">Reference proteome</keyword>
<name>A0ABU4HTH1_9ACTN</name>
<evidence type="ECO:0000313" key="3">
    <source>
        <dbReference type="Proteomes" id="UP001284601"/>
    </source>
</evidence>
<evidence type="ECO:0000313" key="2">
    <source>
        <dbReference type="EMBL" id="MDW5596622.1"/>
    </source>
</evidence>
<reference evidence="3" key="1">
    <citation type="submission" date="2023-07" db="EMBL/GenBank/DDBJ databases">
        <title>Conexibacter stalactiti sp. nov., isolated from stalactites in a lava cave and emended description of the genus Conexibacter.</title>
        <authorList>
            <person name="Lee S.D."/>
        </authorList>
    </citation>
    <scope>NUCLEOTIDE SEQUENCE [LARGE SCALE GENOMIC DNA]</scope>
    <source>
        <strain evidence="3">KCTC 39840</strain>
    </source>
</reference>
<accession>A0ABU4HTH1</accession>
<proteinExistence type="predicted"/>
<dbReference type="Proteomes" id="UP001284601">
    <property type="component" value="Unassembled WGS sequence"/>
</dbReference>
<dbReference type="EMBL" id="JAWSTH010000060">
    <property type="protein sequence ID" value="MDW5596622.1"/>
    <property type="molecule type" value="Genomic_DNA"/>
</dbReference>
<keyword evidence="1" id="KW-0732">Signal</keyword>
<gene>
    <name evidence="2" type="ORF">R7226_19905</name>
</gene>
<dbReference type="RefSeq" id="WP_318599060.1">
    <property type="nucleotide sequence ID" value="NZ_JAWSTH010000060.1"/>
</dbReference>